<dbReference type="NCBIfam" id="TIGR00859">
    <property type="entry name" value="ENaC"/>
    <property type="match status" value="1"/>
</dbReference>
<sequence>MRRLLAGMISVNVFKVKHWNCDEVLSELTFLSVPSRMVCMKLRQYFIRALHRLQKGPGYTYTELLVWYCENTNTHGPKRIVTEGPKKRMVWFILTLMFTGLVCWQWGILIQSYLAWEVSMNLRTGFRAMHFPAVTICNTNPFRYTRSKQLLQHLDEFAKLALERIYIYNQNGTIPEDLLLSQTNWSKVASLVIIEKSDQGEETVLHVLGSDQSQTHSATWNQPRTGAYKMALQLCNQDRSSCMYRNFSTVLEAVSEWYSLHYMNILSNTPQSFRRMMGEQGEDFILACVFGGQPCNLENFTQLMHPTYGNCYIFNWGSETEALVTSNPGAGFGLKLVLDISQEDYNPFLSIAAGVRFMLHQQNSYPFIQDLGLYARPGTETSIGIFVDEIVRLGGSYSHCTFDGSDVDVKILYNTTYTMQTCLRSCLQNHMVKFCGCGHHNYPLPEGAYYCNNKDNPNWGYCYYHLKQQIEAEHSECLESCKQPCKNCKILHAQQPNCSDWIYHVLSYERDSSAAVTVKRTNILKLNLYFQEINYRTIQEDPALTSDWLPSKLGGQFGFWMGGSILCIIELTEILIDCLWITVIKVVK</sequence>
<evidence type="ECO:0000256" key="5">
    <source>
        <dbReference type="ARBA" id="ARBA00022475"/>
    </source>
</evidence>
<dbReference type="GO" id="GO:0016324">
    <property type="term" value="C:apical plasma membrane"/>
    <property type="evidence" value="ECO:0007669"/>
    <property type="project" value="UniProtKB-SubCell"/>
</dbReference>
<dbReference type="InterPro" id="IPR004724">
    <property type="entry name" value="ENaC_chordates"/>
</dbReference>
<evidence type="ECO:0000256" key="17">
    <source>
        <dbReference type="ARBA" id="ARBA00050053"/>
    </source>
</evidence>
<dbReference type="EMBL" id="BFAA01017824">
    <property type="protein sequence ID" value="GCB76251.1"/>
    <property type="molecule type" value="Genomic_DNA"/>
</dbReference>
<evidence type="ECO:0000256" key="3">
    <source>
        <dbReference type="ARBA" id="ARBA00022448"/>
    </source>
</evidence>
<dbReference type="OMA" id="WQWGLLI"/>
<evidence type="ECO:0000256" key="8">
    <source>
        <dbReference type="ARBA" id="ARBA00023053"/>
    </source>
</evidence>
<dbReference type="PROSITE" id="PS01206">
    <property type="entry name" value="ASC"/>
    <property type="match status" value="1"/>
</dbReference>
<dbReference type="OrthoDB" id="6502088at2759"/>
<evidence type="ECO:0000256" key="16">
    <source>
        <dbReference type="ARBA" id="ARBA00038224"/>
    </source>
</evidence>
<keyword evidence="5" id="KW-1003">Cell membrane</keyword>
<dbReference type="Gene3D" id="2.60.470.10">
    <property type="entry name" value="Acid-sensing ion channels like domains"/>
    <property type="match status" value="1"/>
</dbReference>
<name>A0A401PSZ7_SCYTO</name>
<keyword evidence="11" id="KW-1015">Disulfide bond</keyword>
<keyword evidence="10 18" id="KW-0472">Membrane</keyword>
<dbReference type="InterPro" id="IPR020903">
    <property type="entry name" value="ENaC_CS"/>
</dbReference>
<comment type="subcellular location">
    <subcellularLocation>
        <location evidence="1">Apical cell membrane</location>
        <topology evidence="1">Multi-pass membrane protein</topology>
    </subcellularLocation>
    <subcellularLocation>
        <location evidence="2">Cytoplasmic vesicle membrane</location>
        <topology evidence="2">Multi-pass membrane protein</topology>
    </subcellularLocation>
</comment>
<evidence type="ECO:0000256" key="6">
    <source>
        <dbReference type="ARBA" id="ARBA00022692"/>
    </source>
</evidence>
<reference evidence="19 20" key="1">
    <citation type="journal article" date="2018" name="Nat. Ecol. Evol.">
        <title>Shark genomes provide insights into elasmobranch evolution and the origin of vertebrates.</title>
        <authorList>
            <person name="Hara Y"/>
            <person name="Yamaguchi K"/>
            <person name="Onimaru K"/>
            <person name="Kadota M"/>
            <person name="Koyanagi M"/>
            <person name="Keeley SD"/>
            <person name="Tatsumi K"/>
            <person name="Tanaka K"/>
            <person name="Motone F"/>
            <person name="Kageyama Y"/>
            <person name="Nozu R"/>
            <person name="Adachi N"/>
            <person name="Nishimura O"/>
            <person name="Nakagawa R"/>
            <person name="Tanegashima C"/>
            <person name="Kiyatake I"/>
            <person name="Matsumoto R"/>
            <person name="Murakumo K"/>
            <person name="Nishida K"/>
            <person name="Terakita A"/>
            <person name="Kuratani S"/>
            <person name="Sato K"/>
            <person name="Hyodo S Kuraku.S."/>
        </authorList>
    </citation>
    <scope>NUCLEOTIDE SEQUENCE [LARGE SCALE GENOMIC DNA]</scope>
</reference>
<keyword evidence="4" id="KW-0894">Sodium channel</keyword>
<dbReference type="Proteomes" id="UP000288216">
    <property type="component" value="Unassembled WGS sequence"/>
</dbReference>
<dbReference type="PANTHER" id="PTHR11690">
    <property type="entry name" value="AMILORIDE-SENSITIVE SODIUM CHANNEL-RELATED"/>
    <property type="match status" value="1"/>
</dbReference>
<evidence type="ECO:0000256" key="18">
    <source>
        <dbReference type="SAM" id="Phobius"/>
    </source>
</evidence>
<keyword evidence="6 18" id="KW-0812">Transmembrane</keyword>
<dbReference type="GO" id="GO:0015280">
    <property type="term" value="F:ligand-gated sodium channel activity"/>
    <property type="evidence" value="ECO:0007669"/>
    <property type="project" value="InterPro"/>
</dbReference>
<evidence type="ECO:0000256" key="10">
    <source>
        <dbReference type="ARBA" id="ARBA00023136"/>
    </source>
</evidence>
<gene>
    <name evidence="19" type="ORF">scyTo_0020990</name>
</gene>
<feature type="non-terminal residue" evidence="19">
    <location>
        <position position="588"/>
    </location>
</feature>
<evidence type="ECO:0000256" key="7">
    <source>
        <dbReference type="ARBA" id="ARBA00022989"/>
    </source>
</evidence>
<dbReference type="PANTHER" id="PTHR11690:SF18">
    <property type="entry name" value="AMILORIDE-SENSITIVE SODIUM CHANNEL SUBUNIT BETA"/>
    <property type="match status" value="1"/>
</dbReference>
<organism evidence="19 20">
    <name type="scientific">Scyliorhinus torazame</name>
    <name type="common">Cloudy catshark</name>
    <name type="synonym">Catulus torazame</name>
    <dbReference type="NCBI Taxonomy" id="75743"/>
    <lineage>
        <taxon>Eukaryota</taxon>
        <taxon>Metazoa</taxon>
        <taxon>Chordata</taxon>
        <taxon>Craniata</taxon>
        <taxon>Vertebrata</taxon>
        <taxon>Chondrichthyes</taxon>
        <taxon>Elasmobranchii</taxon>
        <taxon>Galeomorphii</taxon>
        <taxon>Galeoidea</taxon>
        <taxon>Carcharhiniformes</taxon>
        <taxon>Scyliorhinidae</taxon>
        <taxon>Scyliorhinus</taxon>
    </lineage>
</organism>
<keyword evidence="9" id="KW-0406">Ion transport</keyword>
<evidence type="ECO:0000256" key="12">
    <source>
        <dbReference type="ARBA" id="ARBA00023201"/>
    </source>
</evidence>
<evidence type="ECO:0000256" key="1">
    <source>
        <dbReference type="ARBA" id="ARBA00004424"/>
    </source>
</evidence>
<protein>
    <recommendedName>
        <fullName evidence="17">Amiloride-sensitive sodium channel subunit beta</fullName>
    </recommendedName>
</protein>
<keyword evidence="7 18" id="KW-1133">Transmembrane helix</keyword>
<evidence type="ECO:0000256" key="9">
    <source>
        <dbReference type="ARBA" id="ARBA00023065"/>
    </source>
</evidence>
<keyword evidence="12" id="KW-0739">Sodium transport</keyword>
<comment type="similarity">
    <text evidence="16">Belongs to the amiloride-sensitive sodium channel (TC 1.A.6) family. SCNN1B subfamily.</text>
</comment>
<proteinExistence type="inferred from homology"/>
<comment type="catalytic activity">
    <reaction evidence="15">
        <text>Na(+)(in) = Na(+)(out)</text>
        <dbReference type="Rhea" id="RHEA:34963"/>
        <dbReference type="ChEBI" id="CHEBI:29101"/>
    </reaction>
</comment>
<dbReference type="InterPro" id="IPR001873">
    <property type="entry name" value="ENaC"/>
</dbReference>
<dbReference type="PRINTS" id="PR01078">
    <property type="entry name" value="AMINACHANNEL"/>
</dbReference>
<evidence type="ECO:0000256" key="4">
    <source>
        <dbReference type="ARBA" id="ARBA00022461"/>
    </source>
</evidence>
<keyword evidence="3" id="KW-0813">Transport</keyword>
<keyword evidence="20" id="KW-1185">Reference proteome</keyword>
<evidence type="ECO:0000313" key="19">
    <source>
        <dbReference type="EMBL" id="GCB76251.1"/>
    </source>
</evidence>
<accession>A0A401PSZ7</accession>
<evidence type="ECO:0000256" key="2">
    <source>
        <dbReference type="ARBA" id="ARBA00004439"/>
    </source>
</evidence>
<evidence type="ECO:0000256" key="13">
    <source>
        <dbReference type="ARBA" id="ARBA00023303"/>
    </source>
</evidence>
<keyword evidence="14" id="KW-0968">Cytoplasmic vesicle</keyword>
<dbReference type="AlphaFoldDB" id="A0A401PSZ7"/>
<dbReference type="GO" id="GO:0030659">
    <property type="term" value="C:cytoplasmic vesicle membrane"/>
    <property type="evidence" value="ECO:0007669"/>
    <property type="project" value="UniProtKB-SubCell"/>
</dbReference>
<comment type="caution">
    <text evidence="19">The sequence shown here is derived from an EMBL/GenBank/DDBJ whole genome shotgun (WGS) entry which is preliminary data.</text>
</comment>
<dbReference type="STRING" id="75743.A0A401PSZ7"/>
<evidence type="ECO:0000256" key="14">
    <source>
        <dbReference type="ARBA" id="ARBA00023329"/>
    </source>
</evidence>
<feature type="transmembrane region" description="Helical" evidence="18">
    <location>
        <begin position="89"/>
        <end position="116"/>
    </location>
</feature>
<keyword evidence="13" id="KW-0407">Ion channel</keyword>
<dbReference type="Gene3D" id="1.10.287.770">
    <property type="entry name" value="YojJ-like"/>
    <property type="match status" value="1"/>
</dbReference>
<evidence type="ECO:0000313" key="20">
    <source>
        <dbReference type="Proteomes" id="UP000288216"/>
    </source>
</evidence>
<dbReference type="Pfam" id="PF00858">
    <property type="entry name" value="ASC"/>
    <property type="match status" value="1"/>
</dbReference>
<evidence type="ECO:0000256" key="15">
    <source>
        <dbReference type="ARBA" id="ARBA00036239"/>
    </source>
</evidence>
<evidence type="ECO:0000256" key="11">
    <source>
        <dbReference type="ARBA" id="ARBA00023157"/>
    </source>
</evidence>
<keyword evidence="8" id="KW-0915">Sodium</keyword>